<reference evidence="2" key="1">
    <citation type="journal article" date="2019" name="Int. J. Syst. Evol. Microbiol.">
        <title>The Global Catalogue of Microorganisms (GCM) 10K type strain sequencing project: providing services to taxonomists for standard genome sequencing and annotation.</title>
        <authorList>
            <consortium name="The Broad Institute Genomics Platform"/>
            <consortium name="The Broad Institute Genome Sequencing Center for Infectious Disease"/>
            <person name="Wu L."/>
            <person name="Ma J."/>
        </authorList>
    </citation>
    <scope>NUCLEOTIDE SEQUENCE [LARGE SCALE GENOMIC DNA]</scope>
    <source>
        <strain evidence="2">CGMCC 1.12295</strain>
    </source>
</reference>
<proteinExistence type="predicted"/>
<dbReference type="RefSeq" id="WP_380773576.1">
    <property type="nucleotide sequence ID" value="NZ_JBHUEO010000020.1"/>
</dbReference>
<evidence type="ECO:0000313" key="1">
    <source>
        <dbReference type="EMBL" id="MFD1706868.1"/>
    </source>
</evidence>
<keyword evidence="2" id="KW-1185">Reference proteome</keyword>
<dbReference type="EMBL" id="JBHUEO010000020">
    <property type="protein sequence ID" value="MFD1706868.1"/>
    <property type="molecule type" value="Genomic_DNA"/>
</dbReference>
<dbReference type="Proteomes" id="UP001597301">
    <property type="component" value="Unassembled WGS sequence"/>
</dbReference>
<name>A0ABW4KI61_9BACI</name>
<gene>
    <name evidence="1" type="ORF">ACFSCZ_09010</name>
</gene>
<sequence>MDSETPLYCAGQEEEQSRWHQAFGFAWLQTIYLLEFVTSSFTAFYASRTVYGDRLVPFTDSLGCLNLGSPYQLIHRLFRMLG</sequence>
<evidence type="ECO:0000313" key="2">
    <source>
        <dbReference type="Proteomes" id="UP001597301"/>
    </source>
</evidence>
<accession>A0ABW4KI61</accession>
<organism evidence="1 2">
    <name type="scientific">Siminovitchia sediminis</name>
    <dbReference type="NCBI Taxonomy" id="1274353"/>
    <lineage>
        <taxon>Bacteria</taxon>
        <taxon>Bacillati</taxon>
        <taxon>Bacillota</taxon>
        <taxon>Bacilli</taxon>
        <taxon>Bacillales</taxon>
        <taxon>Bacillaceae</taxon>
        <taxon>Siminovitchia</taxon>
    </lineage>
</organism>
<protein>
    <submittedName>
        <fullName evidence="1">Uncharacterized protein</fullName>
    </submittedName>
</protein>
<comment type="caution">
    <text evidence="1">The sequence shown here is derived from an EMBL/GenBank/DDBJ whole genome shotgun (WGS) entry which is preliminary data.</text>
</comment>